<proteinExistence type="predicted"/>
<name>A0A2S6HTU4_9FIRM</name>
<dbReference type="RefSeq" id="WP_170072279.1">
    <property type="nucleotide sequence ID" value="NZ_PTJA01000004.1"/>
</dbReference>
<dbReference type="AlphaFoldDB" id="A0A2S6HTU4"/>
<evidence type="ECO:0000256" key="1">
    <source>
        <dbReference type="SAM" id="Phobius"/>
    </source>
</evidence>
<sequence>MKKTVILVLLATLSILGLILPQPEKTVISLLILIPLTIYIIADIVKHGNK</sequence>
<keyword evidence="3" id="KW-1185">Reference proteome</keyword>
<organism evidence="2 3">
    <name type="scientific">Lacrimispora xylanisolvens</name>
    <dbReference type="NCBI Taxonomy" id="384636"/>
    <lineage>
        <taxon>Bacteria</taxon>
        <taxon>Bacillati</taxon>
        <taxon>Bacillota</taxon>
        <taxon>Clostridia</taxon>
        <taxon>Lachnospirales</taxon>
        <taxon>Lachnospiraceae</taxon>
        <taxon>Lacrimispora</taxon>
    </lineage>
</organism>
<evidence type="ECO:0000313" key="3">
    <source>
        <dbReference type="Proteomes" id="UP000237749"/>
    </source>
</evidence>
<comment type="caution">
    <text evidence="2">The sequence shown here is derived from an EMBL/GenBank/DDBJ whole genome shotgun (WGS) entry which is preliminary data.</text>
</comment>
<protein>
    <submittedName>
        <fullName evidence="2">Uncharacterized protein</fullName>
    </submittedName>
</protein>
<evidence type="ECO:0000313" key="2">
    <source>
        <dbReference type="EMBL" id="PPK81251.1"/>
    </source>
</evidence>
<dbReference type="Proteomes" id="UP000237749">
    <property type="component" value="Unassembled WGS sequence"/>
</dbReference>
<accession>A0A2S6HTU4</accession>
<reference evidence="2 3" key="1">
    <citation type="submission" date="2018-02" db="EMBL/GenBank/DDBJ databases">
        <title>Genomic Encyclopedia of Archaeal and Bacterial Type Strains, Phase II (KMG-II): from individual species to whole genera.</title>
        <authorList>
            <person name="Goeker M."/>
        </authorList>
    </citation>
    <scope>NUCLEOTIDE SEQUENCE [LARGE SCALE GENOMIC DNA]</scope>
    <source>
        <strain evidence="2 3">DSM 3808</strain>
    </source>
</reference>
<dbReference type="EMBL" id="PTJA01000004">
    <property type="protein sequence ID" value="PPK81251.1"/>
    <property type="molecule type" value="Genomic_DNA"/>
</dbReference>
<keyword evidence="1" id="KW-0472">Membrane</keyword>
<keyword evidence="1" id="KW-1133">Transmembrane helix</keyword>
<feature type="transmembrane region" description="Helical" evidence="1">
    <location>
        <begin position="27"/>
        <end position="45"/>
    </location>
</feature>
<gene>
    <name evidence="2" type="ORF">BXY41_10450</name>
</gene>
<keyword evidence="1" id="KW-0812">Transmembrane</keyword>